<dbReference type="EMBL" id="CABPSX010000005">
    <property type="protein sequence ID" value="VVG71901.1"/>
    <property type="molecule type" value="Genomic_DNA"/>
</dbReference>
<evidence type="ECO:0000313" key="3">
    <source>
        <dbReference type="Proteomes" id="UP000364291"/>
    </source>
</evidence>
<dbReference type="OrthoDB" id="7027593at2"/>
<organism evidence="2 3">
    <name type="scientific">Pandoraea apista</name>
    <dbReference type="NCBI Taxonomy" id="93218"/>
    <lineage>
        <taxon>Bacteria</taxon>
        <taxon>Pseudomonadati</taxon>
        <taxon>Pseudomonadota</taxon>
        <taxon>Betaproteobacteria</taxon>
        <taxon>Burkholderiales</taxon>
        <taxon>Burkholderiaceae</taxon>
        <taxon>Pandoraea</taxon>
    </lineage>
</organism>
<name>A0A5E5P5P0_9BURK</name>
<accession>A0A5E5P5P0</accession>
<feature type="signal peptide" evidence="1">
    <location>
        <begin position="1"/>
        <end position="29"/>
    </location>
</feature>
<sequence>MRKPYLFAHPVVALSAALFLGQVAGCSKAADPGAAPAVSPAVDKTPQVHAGTKLGDLSAFRAIATDVSAIVNTGDLPAAKARIKDLELAWDSAEAGLKPRAADDWHLLDKAIDKALTALRADAPSQAACKSAMANLLQTLDRLQGKH</sequence>
<proteinExistence type="predicted"/>
<protein>
    <submittedName>
        <fullName evidence="2">Uncharacterized protein</fullName>
    </submittedName>
</protein>
<dbReference type="Proteomes" id="UP000364291">
    <property type="component" value="Unassembled WGS sequence"/>
</dbReference>
<keyword evidence="1" id="KW-0732">Signal</keyword>
<evidence type="ECO:0000256" key="1">
    <source>
        <dbReference type="SAM" id="SignalP"/>
    </source>
</evidence>
<dbReference type="RefSeq" id="WP_150728716.1">
    <property type="nucleotide sequence ID" value="NZ_CABPSX010000005.1"/>
</dbReference>
<feature type="chain" id="PRO_5022954352" evidence="1">
    <location>
        <begin position="30"/>
        <end position="147"/>
    </location>
</feature>
<reference evidence="2 3" key="1">
    <citation type="submission" date="2019-08" db="EMBL/GenBank/DDBJ databases">
        <authorList>
            <person name="Peeters C."/>
        </authorList>
    </citation>
    <scope>NUCLEOTIDE SEQUENCE [LARGE SCALE GENOMIC DNA]</scope>
    <source>
        <strain evidence="2 3">LMG 18089</strain>
    </source>
</reference>
<dbReference type="AlphaFoldDB" id="A0A5E5P5P0"/>
<gene>
    <name evidence="2" type="ORF">PAP18089_02891</name>
</gene>
<evidence type="ECO:0000313" key="2">
    <source>
        <dbReference type="EMBL" id="VVG71901.1"/>
    </source>
</evidence>